<gene>
    <name evidence="3" type="ORF">EL17_10415</name>
</gene>
<proteinExistence type="predicted"/>
<feature type="domain" description="Glutamine amidotransferase" evidence="2">
    <location>
        <begin position="4"/>
        <end position="185"/>
    </location>
</feature>
<dbReference type="InterPro" id="IPR006221">
    <property type="entry name" value="TrpG/PapA_dom"/>
</dbReference>
<dbReference type="OrthoDB" id="9786812at2"/>
<dbReference type="Proteomes" id="UP000027821">
    <property type="component" value="Unassembled WGS sequence"/>
</dbReference>
<dbReference type="InterPro" id="IPR029062">
    <property type="entry name" value="Class_I_gatase-like"/>
</dbReference>
<dbReference type="RefSeq" id="WP_035073983.1">
    <property type="nucleotide sequence ID" value="NZ_JMIH01000018.1"/>
</dbReference>
<dbReference type="eggNOG" id="COG0512">
    <property type="taxonomic scope" value="Bacteria"/>
</dbReference>
<dbReference type="GO" id="GO:0004049">
    <property type="term" value="F:anthranilate synthase activity"/>
    <property type="evidence" value="ECO:0007669"/>
    <property type="project" value="TreeGrafter"/>
</dbReference>
<keyword evidence="4" id="KW-1185">Reference proteome</keyword>
<dbReference type="Pfam" id="PF00117">
    <property type="entry name" value="GATase"/>
    <property type="match status" value="1"/>
</dbReference>
<dbReference type="InterPro" id="IPR050472">
    <property type="entry name" value="Anth_synth/Amidotransfase"/>
</dbReference>
<protein>
    <submittedName>
        <fullName evidence="3">Anthranilate synthase subunit II</fullName>
    </submittedName>
</protein>
<reference evidence="3 4" key="1">
    <citation type="submission" date="2014-04" db="EMBL/GenBank/DDBJ databases">
        <title>Characterization and application of a salt tolerant electro-active bacterium.</title>
        <authorList>
            <person name="Yang L."/>
            <person name="Wei S."/>
            <person name="Tay Q.X.M."/>
        </authorList>
    </citation>
    <scope>NUCLEOTIDE SEQUENCE [LARGE SCALE GENOMIC DNA]</scope>
    <source>
        <strain evidence="3 4">LY1</strain>
    </source>
</reference>
<dbReference type="PROSITE" id="PS51273">
    <property type="entry name" value="GATASE_TYPE_1"/>
    <property type="match status" value="1"/>
</dbReference>
<name>A0A074L086_9BACT</name>
<dbReference type="PANTHER" id="PTHR43418:SF4">
    <property type="entry name" value="MULTIFUNCTIONAL TRYPTOPHAN BIOSYNTHESIS PROTEIN"/>
    <property type="match status" value="1"/>
</dbReference>
<dbReference type="FunFam" id="3.40.50.880:FF:000003">
    <property type="entry name" value="Anthranilate synthase component II"/>
    <property type="match status" value="1"/>
</dbReference>
<dbReference type="InterPro" id="IPR017926">
    <property type="entry name" value="GATASE"/>
</dbReference>
<dbReference type="GO" id="GO:0005829">
    <property type="term" value="C:cytosol"/>
    <property type="evidence" value="ECO:0007669"/>
    <property type="project" value="TreeGrafter"/>
</dbReference>
<sequence>MKILVLDNYDSFTYNLVYLLRELGFGKSMDIYRNDKISLEDVGAYDKILLSPGPGVPSEAGIMPALIKKYGPTKDILGICLGHQAIGEAYGARIINLSEVVHGVATEVRVNPDSIFSGLPPSFKIGRYHSWVIDESTLTPELEVTAKTPDGQIMGVRHKTYKVKGLQFHPESILSEHGKHMIQNWISG</sequence>
<dbReference type="SUPFAM" id="SSF52317">
    <property type="entry name" value="Class I glutamine amidotransferase-like"/>
    <property type="match status" value="1"/>
</dbReference>
<dbReference type="PRINTS" id="PR00099">
    <property type="entry name" value="CPSGATASE"/>
</dbReference>
<dbReference type="GO" id="GO:0000162">
    <property type="term" value="P:L-tryptophan biosynthetic process"/>
    <property type="evidence" value="ECO:0007669"/>
    <property type="project" value="TreeGrafter"/>
</dbReference>
<evidence type="ECO:0000313" key="3">
    <source>
        <dbReference type="EMBL" id="KEO73905.1"/>
    </source>
</evidence>
<evidence type="ECO:0000256" key="1">
    <source>
        <dbReference type="ARBA" id="ARBA00022962"/>
    </source>
</evidence>
<dbReference type="AlphaFoldDB" id="A0A074L086"/>
<dbReference type="PRINTS" id="PR00097">
    <property type="entry name" value="ANTSNTHASEII"/>
</dbReference>
<dbReference type="NCBIfam" id="TIGR00566">
    <property type="entry name" value="trpG_papA"/>
    <property type="match status" value="1"/>
</dbReference>
<dbReference type="EMBL" id="JMIH01000018">
    <property type="protein sequence ID" value="KEO73905.1"/>
    <property type="molecule type" value="Genomic_DNA"/>
</dbReference>
<comment type="caution">
    <text evidence="3">The sequence shown here is derived from an EMBL/GenBank/DDBJ whole genome shotgun (WGS) entry which is preliminary data.</text>
</comment>
<keyword evidence="1" id="KW-0315">Glutamine amidotransferase</keyword>
<accession>A0A074L086</accession>
<dbReference type="STRING" id="1048983.EL17_10415"/>
<dbReference type="PANTHER" id="PTHR43418">
    <property type="entry name" value="MULTIFUNCTIONAL TRYPTOPHAN BIOSYNTHESIS PROTEIN-RELATED"/>
    <property type="match status" value="1"/>
</dbReference>
<dbReference type="Gene3D" id="3.40.50.880">
    <property type="match status" value="1"/>
</dbReference>
<organism evidence="3 4">
    <name type="scientific">Anditalea andensis</name>
    <dbReference type="NCBI Taxonomy" id="1048983"/>
    <lineage>
        <taxon>Bacteria</taxon>
        <taxon>Pseudomonadati</taxon>
        <taxon>Bacteroidota</taxon>
        <taxon>Cytophagia</taxon>
        <taxon>Cytophagales</taxon>
        <taxon>Cytophagaceae</taxon>
        <taxon>Anditalea</taxon>
    </lineage>
</organism>
<evidence type="ECO:0000259" key="2">
    <source>
        <dbReference type="Pfam" id="PF00117"/>
    </source>
</evidence>
<dbReference type="CDD" id="cd01743">
    <property type="entry name" value="GATase1_Anthranilate_Synthase"/>
    <property type="match status" value="1"/>
</dbReference>
<evidence type="ECO:0000313" key="4">
    <source>
        <dbReference type="Proteomes" id="UP000027821"/>
    </source>
</evidence>
<dbReference type="PRINTS" id="PR00096">
    <property type="entry name" value="GATASE"/>
</dbReference>